<dbReference type="Gene3D" id="3.90.1030.10">
    <property type="entry name" value="Ribosomal protein L17"/>
    <property type="match status" value="1"/>
</dbReference>
<name>A0ABY4VZH9_9PROT</name>
<dbReference type="Proteomes" id="UP001056291">
    <property type="component" value="Chromosome"/>
</dbReference>
<feature type="region of interest" description="Disordered" evidence="6">
    <location>
        <begin position="119"/>
        <end position="145"/>
    </location>
</feature>
<dbReference type="InterPro" id="IPR000456">
    <property type="entry name" value="Ribosomal_bL17"/>
</dbReference>
<evidence type="ECO:0000313" key="7">
    <source>
        <dbReference type="EMBL" id="USG60243.1"/>
    </source>
</evidence>
<evidence type="ECO:0000313" key="8">
    <source>
        <dbReference type="Proteomes" id="UP001056291"/>
    </source>
</evidence>
<sequence length="145" mass="15967">MRHRKSGRKLGRTSSHRKAMFANMAASLIKHEQIQTTLPKAKDLRPIVEKLITLGKRGGLHARRQALAELNEKSAVDKLFTTLSERYADRDGGYTRVLKAGFRTGDAAPMGVIELVDRDVDAKGQDSGPDQNADEEEVLEAEAVA</sequence>
<dbReference type="RefSeq" id="WP_251933057.1">
    <property type="nucleotide sequence ID" value="NZ_CP098747.1"/>
</dbReference>
<feature type="compositionally biased region" description="Acidic residues" evidence="6">
    <location>
        <begin position="132"/>
        <end position="145"/>
    </location>
</feature>
<dbReference type="SUPFAM" id="SSF64263">
    <property type="entry name" value="Prokaryotic ribosomal protein L17"/>
    <property type="match status" value="1"/>
</dbReference>
<keyword evidence="8" id="KW-1185">Reference proteome</keyword>
<dbReference type="Pfam" id="PF01196">
    <property type="entry name" value="Ribosomal_L17"/>
    <property type="match status" value="1"/>
</dbReference>
<dbReference type="EMBL" id="CP098747">
    <property type="protein sequence ID" value="USG60243.1"/>
    <property type="molecule type" value="Genomic_DNA"/>
</dbReference>
<comment type="similarity">
    <text evidence="1 4 5">Belongs to the bacterial ribosomal protein bL17 family.</text>
</comment>
<dbReference type="HAMAP" id="MF_01368">
    <property type="entry name" value="Ribosomal_bL17"/>
    <property type="match status" value="1"/>
</dbReference>
<keyword evidence="2 4" id="KW-0689">Ribosomal protein</keyword>
<dbReference type="InterPro" id="IPR047859">
    <property type="entry name" value="Ribosomal_bL17_CS"/>
</dbReference>
<dbReference type="GO" id="GO:0005840">
    <property type="term" value="C:ribosome"/>
    <property type="evidence" value="ECO:0007669"/>
    <property type="project" value="UniProtKB-KW"/>
</dbReference>
<evidence type="ECO:0000256" key="4">
    <source>
        <dbReference type="HAMAP-Rule" id="MF_01368"/>
    </source>
</evidence>
<gene>
    <name evidence="4 7" type="primary">rplQ</name>
    <name evidence="7" type="ORF">NBZ79_13780</name>
</gene>
<dbReference type="PROSITE" id="PS01167">
    <property type="entry name" value="RIBOSOMAL_L17"/>
    <property type="match status" value="1"/>
</dbReference>
<dbReference type="PANTHER" id="PTHR14413">
    <property type="entry name" value="RIBOSOMAL PROTEIN L17"/>
    <property type="match status" value="1"/>
</dbReference>
<evidence type="ECO:0000256" key="1">
    <source>
        <dbReference type="ARBA" id="ARBA00008777"/>
    </source>
</evidence>
<protein>
    <recommendedName>
        <fullName evidence="4">Large ribosomal subunit protein bL17</fullName>
    </recommendedName>
</protein>
<dbReference type="InterPro" id="IPR036373">
    <property type="entry name" value="Ribosomal_bL17_sf"/>
</dbReference>
<organism evidence="7 8">
    <name type="scientific">Sneathiella marina</name>
    <dbReference type="NCBI Taxonomy" id="2950108"/>
    <lineage>
        <taxon>Bacteria</taxon>
        <taxon>Pseudomonadati</taxon>
        <taxon>Pseudomonadota</taxon>
        <taxon>Alphaproteobacteria</taxon>
        <taxon>Sneathiellales</taxon>
        <taxon>Sneathiellaceae</taxon>
        <taxon>Sneathiella</taxon>
    </lineage>
</organism>
<evidence type="ECO:0000256" key="5">
    <source>
        <dbReference type="RuleBase" id="RU000660"/>
    </source>
</evidence>
<accession>A0ABY4VZH9</accession>
<dbReference type="NCBIfam" id="TIGR00059">
    <property type="entry name" value="L17"/>
    <property type="match status" value="1"/>
</dbReference>
<dbReference type="PANTHER" id="PTHR14413:SF16">
    <property type="entry name" value="LARGE RIBOSOMAL SUBUNIT PROTEIN BL17M"/>
    <property type="match status" value="1"/>
</dbReference>
<comment type="subunit">
    <text evidence="4">Part of the 50S ribosomal subunit. Contacts protein L32.</text>
</comment>
<reference evidence="7" key="1">
    <citation type="submission" date="2022-06" db="EMBL/GenBank/DDBJ databases">
        <title>Sneathiella actinostolidae sp. nov., isolated from a sea anemonein the Western Pacific Ocean.</title>
        <authorList>
            <person name="Wei M.J."/>
        </authorList>
    </citation>
    <scope>NUCLEOTIDE SEQUENCE</scope>
    <source>
        <strain evidence="7">PHK-P5</strain>
    </source>
</reference>
<keyword evidence="3 4" id="KW-0687">Ribonucleoprotein</keyword>
<proteinExistence type="inferred from homology"/>
<evidence type="ECO:0000256" key="6">
    <source>
        <dbReference type="SAM" id="MobiDB-lite"/>
    </source>
</evidence>
<evidence type="ECO:0000256" key="3">
    <source>
        <dbReference type="ARBA" id="ARBA00023274"/>
    </source>
</evidence>
<evidence type="ECO:0000256" key="2">
    <source>
        <dbReference type="ARBA" id="ARBA00022980"/>
    </source>
</evidence>